<feature type="domain" description="CYTH" evidence="1">
    <location>
        <begin position="1"/>
        <end position="190"/>
    </location>
</feature>
<evidence type="ECO:0000313" key="2">
    <source>
        <dbReference type="EMBL" id="MWG33899.1"/>
    </source>
</evidence>
<dbReference type="SMART" id="SM01118">
    <property type="entry name" value="CYTH"/>
    <property type="match status" value="1"/>
</dbReference>
<dbReference type="Pfam" id="PF01928">
    <property type="entry name" value="CYTH"/>
    <property type="match status" value="1"/>
</dbReference>
<dbReference type="InterPro" id="IPR033469">
    <property type="entry name" value="CYTH-like_dom_sf"/>
</dbReference>
<comment type="caution">
    <text evidence="2">The sequence shown here is derived from an EMBL/GenBank/DDBJ whole genome shotgun (WGS) entry which is preliminary data.</text>
</comment>
<dbReference type="EMBL" id="WSZK01000012">
    <property type="protein sequence ID" value="MWG33899.1"/>
    <property type="molecule type" value="Genomic_DNA"/>
</dbReference>
<dbReference type="AlphaFoldDB" id="A0A6B0GKF3"/>
<organism evidence="2 3">
    <name type="scientific">Halomarina oriensis</name>
    <dbReference type="NCBI Taxonomy" id="671145"/>
    <lineage>
        <taxon>Archaea</taxon>
        <taxon>Methanobacteriati</taxon>
        <taxon>Methanobacteriota</taxon>
        <taxon>Stenosarchaea group</taxon>
        <taxon>Halobacteria</taxon>
        <taxon>Halobacteriales</taxon>
        <taxon>Natronomonadaceae</taxon>
        <taxon>Halomarina</taxon>
    </lineage>
</organism>
<evidence type="ECO:0000259" key="1">
    <source>
        <dbReference type="PROSITE" id="PS51707"/>
    </source>
</evidence>
<protein>
    <submittedName>
        <fullName evidence="2">Class IV adenylate cyclase</fullName>
    </submittedName>
</protein>
<dbReference type="Proteomes" id="UP000451471">
    <property type="component" value="Unassembled WGS sequence"/>
</dbReference>
<accession>A0A6B0GKF3</accession>
<dbReference type="Gene3D" id="2.40.320.10">
    <property type="entry name" value="Hypothetical Protein Pfu-838710-001"/>
    <property type="match status" value="1"/>
</dbReference>
<dbReference type="PANTHER" id="PTHR21028">
    <property type="entry name" value="SI:CH211-156B7.4"/>
    <property type="match status" value="1"/>
</dbReference>
<keyword evidence="3" id="KW-1185">Reference proteome</keyword>
<dbReference type="CDD" id="cd07890">
    <property type="entry name" value="CYTH-like_AC_IV-like"/>
    <property type="match status" value="1"/>
</dbReference>
<name>A0A6B0GKF3_9EURY</name>
<gene>
    <name evidence="2" type="primary">cyaB</name>
    <name evidence="2" type="ORF">GQS65_05220</name>
</gene>
<dbReference type="InterPro" id="IPR008173">
    <property type="entry name" value="Adenylyl_cyclase_CyaB"/>
</dbReference>
<dbReference type="PROSITE" id="PS51707">
    <property type="entry name" value="CYTH"/>
    <property type="match status" value="1"/>
</dbReference>
<dbReference type="PANTHER" id="PTHR21028:SF2">
    <property type="entry name" value="CYTH DOMAIN-CONTAINING PROTEIN"/>
    <property type="match status" value="1"/>
</dbReference>
<dbReference type="SUPFAM" id="SSF55154">
    <property type="entry name" value="CYTH-like phosphatases"/>
    <property type="match status" value="1"/>
</dbReference>
<dbReference type="RefSeq" id="WP_158203622.1">
    <property type="nucleotide sequence ID" value="NZ_WSZK01000012.1"/>
</dbReference>
<evidence type="ECO:0000313" key="3">
    <source>
        <dbReference type="Proteomes" id="UP000451471"/>
    </source>
</evidence>
<proteinExistence type="predicted"/>
<sequence length="199" mass="21968">MYEVEVKLRADHATLRDRLDELGATRERAIEQVDRYYDAPHRDFAATDEALRIRRVRRRDGEATAGADRRHGEGDGAEARVTYKGPLVDDASKTRLEHETGVEDGETVADILDALGFSPAATVEKHREVYALDGLTVVLDDVADLGEFVEVELESEDVDTARERCFEAVRALGLDPDDGIRTSYLGLLLDGDAPGDSPE</sequence>
<dbReference type="NCBIfam" id="TIGR00318">
    <property type="entry name" value="cyaB"/>
    <property type="match status" value="1"/>
</dbReference>
<dbReference type="OrthoDB" id="46040at2157"/>
<reference evidence="2 3" key="1">
    <citation type="submission" date="2019-12" db="EMBL/GenBank/DDBJ databases">
        <title>Halocatena pleomorpha gen. nov. sp. nov., an extremely halophilic archaeon of family Halobacteriaceae isolated from saltpan soil.</title>
        <authorList>
            <person name="Pal Y."/>
            <person name="Verma A."/>
            <person name="Krishnamurthi S."/>
            <person name="Kumar P."/>
        </authorList>
    </citation>
    <scope>NUCLEOTIDE SEQUENCE [LARGE SCALE GENOMIC DNA]</scope>
    <source>
        <strain evidence="2 3">JCM 16495</strain>
    </source>
</reference>
<dbReference type="InterPro" id="IPR023577">
    <property type="entry name" value="CYTH_domain"/>
</dbReference>